<dbReference type="EMBL" id="CAKKLH010000165">
    <property type="protein sequence ID" value="CAH0104996.1"/>
    <property type="molecule type" value="Genomic_DNA"/>
</dbReference>
<accession>A0A8J2WJT5</accession>
<organism evidence="1 2">
    <name type="scientific">Daphnia galeata</name>
    <dbReference type="NCBI Taxonomy" id="27404"/>
    <lineage>
        <taxon>Eukaryota</taxon>
        <taxon>Metazoa</taxon>
        <taxon>Ecdysozoa</taxon>
        <taxon>Arthropoda</taxon>
        <taxon>Crustacea</taxon>
        <taxon>Branchiopoda</taxon>
        <taxon>Diplostraca</taxon>
        <taxon>Cladocera</taxon>
        <taxon>Anomopoda</taxon>
        <taxon>Daphniidae</taxon>
        <taxon>Daphnia</taxon>
    </lineage>
</organism>
<name>A0A8J2WJT5_9CRUS</name>
<reference evidence="1" key="1">
    <citation type="submission" date="2021-11" db="EMBL/GenBank/DDBJ databases">
        <authorList>
            <person name="Schell T."/>
        </authorList>
    </citation>
    <scope>NUCLEOTIDE SEQUENCE</scope>
    <source>
        <strain evidence="1">M5</strain>
    </source>
</reference>
<keyword evidence="2" id="KW-1185">Reference proteome</keyword>
<dbReference type="AlphaFoldDB" id="A0A8J2WJT5"/>
<proteinExistence type="predicted"/>
<evidence type="ECO:0000313" key="1">
    <source>
        <dbReference type="EMBL" id="CAH0104996.1"/>
    </source>
</evidence>
<dbReference type="Proteomes" id="UP000789390">
    <property type="component" value="Unassembled WGS sequence"/>
</dbReference>
<gene>
    <name evidence="1" type="ORF">DGAL_LOCUS7951</name>
</gene>
<protein>
    <submittedName>
        <fullName evidence="1">Uncharacterized protein</fullName>
    </submittedName>
</protein>
<evidence type="ECO:0000313" key="2">
    <source>
        <dbReference type="Proteomes" id="UP000789390"/>
    </source>
</evidence>
<sequence length="103" mass="11917">MDVFGNSLHLPEVRLLLPMEIARNTIGPDERSRIFCYPESTCSWSGTFVHNECKAIVFYTRSFSNLVFSFQWSNDIAFSFGLPSVGITRQKGTLEREKCQRRF</sequence>
<comment type="caution">
    <text evidence="1">The sequence shown here is derived from an EMBL/GenBank/DDBJ whole genome shotgun (WGS) entry which is preliminary data.</text>
</comment>